<proteinExistence type="predicted"/>
<feature type="compositionally biased region" description="Basic and acidic residues" evidence="1">
    <location>
        <begin position="125"/>
        <end position="156"/>
    </location>
</feature>
<feature type="compositionally biased region" description="Acidic residues" evidence="1">
    <location>
        <begin position="232"/>
        <end position="245"/>
    </location>
</feature>
<keyword evidence="2" id="KW-1185">Reference proteome</keyword>
<evidence type="ECO:0000313" key="3">
    <source>
        <dbReference type="WBParaSite" id="MBELARI_LOCUS11613"/>
    </source>
</evidence>
<name>A0AAF3ECD9_9BILA</name>
<feature type="region of interest" description="Disordered" evidence="1">
    <location>
        <begin position="121"/>
        <end position="196"/>
    </location>
</feature>
<dbReference type="PANTHER" id="PTHR13964">
    <property type="entry name" value="RBP-RELATED"/>
    <property type="match status" value="1"/>
</dbReference>
<evidence type="ECO:0000256" key="1">
    <source>
        <dbReference type="SAM" id="MobiDB-lite"/>
    </source>
</evidence>
<dbReference type="GO" id="GO:0006357">
    <property type="term" value="P:regulation of transcription by RNA polymerase II"/>
    <property type="evidence" value="ECO:0007669"/>
    <property type="project" value="TreeGrafter"/>
</dbReference>
<dbReference type="GO" id="GO:0000976">
    <property type="term" value="F:transcription cis-regulatory region binding"/>
    <property type="evidence" value="ECO:0007669"/>
    <property type="project" value="TreeGrafter"/>
</dbReference>
<reference evidence="3" key="1">
    <citation type="submission" date="2024-02" db="UniProtKB">
        <authorList>
            <consortium name="WormBaseParasite"/>
        </authorList>
    </citation>
    <scope>IDENTIFICATION</scope>
</reference>
<dbReference type="InterPro" id="IPR051232">
    <property type="entry name" value="ARID/SWI1_ChromRemod"/>
</dbReference>
<sequence>MNSHSNHFIYALQKASASDEPPFLKVGTEVSAKFKGAFCEAKVKRIFKNIKFRVMPDESSTGTLVVEESHFKGDPIYELNQIVDYSTMGAKHYNEEHSLDALPLYNPEQFSSPVVAKIIKKNKVDKRDREARQGAGTSKKERVVEQHDVNSDDEKPSSSSTTTSRETVRQERAATHAASGALADQHGGLSPSDEQKVCAKGKWKKVLMRMKLEAVGTEWRQSLPLKKKKEEETNENEEEESDDDTEIHKETFASLRKTTMKAIEIHGSSFSAGTKCWSKPYGSEGIHFEIFKEQCPLHAHAICSNSRLPHTFSVVWKRKRRRKTYLQSARIFIGSNKDKIN</sequence>
<organism evidence="2 3">
    <name type="scientific">Mesorhabditis belari</name>
    <dbReference type="NCBI Taxonomy" id="2138241"/>
    <lineage>
        <taxon>Eukaryota</taxon>
        <taxon>Metazoa</taxon>
        <taxon>Ecdysozoa</taxon>
        <taxon>Nematoda</taxon>
        <taxon>Chromadorea</taxon>
        <taxon>Rhabditida</taxon>
        <taxon>Rhabditina</taxon>
        <taxon>Rhabditomorpha</taxon>
        <taxon>Rhabditoidea</taxon>
        <taxon>Rhabditidae</taxon>
        <taxon>Mesorhabditinae</taxon>
        <taxon>Mesorhabditis</taxon>
    </lineage>
</organism>
<dbReference type="PANTHER" id="PTHR13964:SF27">
    <property type="entry name" value="HAT-TRICK, ISOFORM D"/>
    <property type="match status" value="1"/>
</dbReference>
<accession>A0AAF3ECD9</accession>
<dbReference type="Gene3D" id="2.30.30.140">
    <property type="match status" value="1"/>
</dbReference>
<dbReference type="AlphaFoldDB" id="A0AAF3ECD9"/>
<feature type="region of interest" description="Disordered" evidence="1">
    <location>
        <begin position="225"/>
        <end position="246"/>
    </location>
</feature>
<protein>
    <submittedName>
        <fullName evidence="3">Uncharacterized protein</fullName>
    </submittedName>
</protein>
<dbReference type="WBParaSite" id="MBELARI_LOCUS11613">
    <property type="protein sequence ID" value="MBELARI_LOCUS11613"/>
    <property type="gene ID" value="MBELARI_LOCUS11613"/>
</dbReference>
<dbReference type="GO" id="GO:0005634">
    <property type="term" value="C:nucleus"/>
    <property type="evidence" value="ECO:0007669"/>
    <property type="project" value="TreeGrafter"/>
</dbReference>
<dbReference type="Proteomes" id="UP000887575">
    <property type="component" value="Unassembled WGS sequence"/>
</dbReference>
<evidence type="ECO:0000313" key="2">
    <source>
        <dbReference type="Proteomes" id="UP000887575"/>
    </source>
</evidence>